<organism evidence="5 6">
    <name type="scientific">Spongiibacter pelagi</name>
    <dbReference type="NCBI Taxonomy" id="2760804"/>
    <lineage>
        <taxon>Bacteria</taxon>
        <taxon>Pseudomonadati</taxon>
        <taxon>Pseudomonadota</taxon>
        <taxon>Gammaproteobacteria</taxon>
        <taxon>Cellvibrionales</taxon>
        <taxon>Spongiibacteraceae</taxon>
        <taxon>Spongiibacter</taxon>
    </lineage>
</organism>
<comment type="caution">
    <text evidence="5">The sequence shown here is derived from an EMBL/GenBank/DDBJ whole genome shotgun (WGS) entry which is preliminary data.</text>
</comment>
<dbReference type="GO" id="GO:0004165">
    <property type="term" value="F:delta(3)-delta(2)-enoyl-CoA isomerase activity"/>
    <property type="evidence" value="ECO:0007669"/>
    <property type="project" value="UniProtKB-ARBA"/>
</dbReference>
<keyword evidence="3" id="KW-0576">Peroxisome</keyword>
<keyword evidence="6" id="KW-1185">Reference proteome</keyword>
<dbReference type="RefSeq" id="WP_190763561.1">
    <property type="nucleotide sequence ID" value="NZ_JACXLD010000002.1"/>
</dbReference>
<dbReference type="AlphaFoldDB" id="A0A927C2T9"/>
<dbReference type="EMBL" id="JACXLD010000002">
    <property type="protein sequence ID" value="MBD2858596.1"/>
    <property type="molecule type" value="Genomic_DNA"/>
</dbReference>
<keyword evidence="4" id="KW-0413">Isomerase</keyword>
<comment type="subcellular location">
    <subcellularLocation>
        <location evidence="1">Peroxisome</location>
    </subcellularLocation>
</comment>
<evidence type="ECO:0000256" key="3">
    <source>
        <dbReference type="ARBA" id="ARBA00023140"/>
    </source>
</evidence>
<dbReference type="SUPFAM" id="SSF52096">
    <property type="entry name" value="ClpP/crotonase"/>
    <property type="match status" value="1"/>
</dbReference>
<dbReference type="InterPro" id="IPR001753">
    <property type="entry name" value="Enoyl-CoA_hydra/iso"/>
</dbReference>
<accession>A0A927C2T9</accession>
<dbReference type="Gene3D" id="3.90.226.10">
    <property type="entry name" value="2-enoyl-CoA Hydratase, Chain A, domain 1"/>
    <property type="match status" value="1"/>
</dbReference>
<comment type="similarity">
    <text evidence="2">Belongs to the enoyl-CoA hydratase/isomerase family.</text>
</comment>
<evidence type="ECO:0000313" key="6">
    <source>
        <dbReference type="Proteomes" id="UP000610558"/>
    </source>
</evidence>
<dbReference type="Proteomes" id="UP000610558">
    <property type="component" value="Unassembled WGS sequence"/>
</dbReference>
<evidence type="ECO:0000256" key="1">
    <source>
        <dbReference type="ARBA" id="ARBA00004275"/>
    </source>
</evidence>
<dbReference type="CDD" id="cd06558">
    <property type="entry name" value="crotonase-like"/>
    <property type="match status" value="1"/>
</dbReference>
<dbReference type="InterPro" id="IPR051053">
    <property type="entry name" value="ECH/Chromodomain_protein"/>
</dbReference>
<reference evidence="5" key="1">
    <citation type="submission" date="2020-09" db="EMBL/GenBank/DDBJ databases">
        <authorList>
            <person name="Yoon J.-W."/>
        </authorList>
    </citation>
    <scope>NUCLEOTIDE SEQUENCE</scope>
    <source>
        <strain evidence="5">KMU-158</strain>
    </source>
</reference>
<dbReference type="InterPro" id="IPR014748">
    <property type="entry name" value="Enoyl-CoA_hydra_C"/>
</dbReference>
<name>A0A927C2T9_9GAMM</name>
<evidence type="ECO:0000256" key="2">
    <source>
        <dbReference type="ARBA" id="ARBA00005254"/>
    </source>
</evidence>
<sequence length="263" mass="27756">MSQFDTLNYSKSDGLVTITLNRPNAANSINLKMAEELCEAAILCDSDPEVRAVLLTSNGKMFSAGGDLPSFIEAGAGAGALLKAVTTALHSANSRFARMRAPLVVAVNGTAAGAGLSLALSGDMVFAAESAKFTLAYTGVALSPDGGASHLLPRLIGMRRTQEMLYTNRVVSAAEALEWGMLTRVVADADLLEEASKLAKQLAQGPTRSFGQSKALLLESFENGFEKQLELESRSISALIDAVDGQEGIRAFAEKRKPVFQGK</sequence>
<proteinExistence type="inferred from homology"/>
<dbReference type="PANTHER" id="PTHR43684:SF1">
    <property type="entry name" value="ENOYL-COA DELTA ISOMERASE 2"/>
    <property type="match status" value="1"/>
</dbReference>
<dbReference type="Pfam" id="PF00378">
    <property type="entry name" value="ECH_1"/>
    <property type="match status" value="1"/>
</dbReference>
<dbReference type="PANTHER" id="PTHR43684">
    <property type="match status" value="1"/>
</dbReference>
<dbReference type="Gene3D" id="1.10.12.10">
    <property type="entry name" value="Lyase 2-enoyl-coa Hydratase, Chain A, domain 2"/>
    <property type="match status" value="1"/>
</dbReference>
<protein>
    <submittedName>
        <fullName evidence="5">Enoyl-CoA hydratase/isomerase family protein</fullName>
    </submittedName>
</protein>
<dbReference type="InterPro" id="IPR029045">
    <property type="entry name" value="ClpP/crotonase-like_dom_sf"/>
</dbReference>
<evidence type="ECO:0000313" key="5">
    <source>
        <dbReference type="EMBL" id="MBD2858596.1"/>
    </source>
</evidence>
<gene>
    <name evidence="5" type="ORF">IB286_06190</name>
</gene>
<evidence type="ECO:0000256" key="4">
    <source>
        <dbReference type="ARBA" id="ARBA00023235"/>
    </source>
</evidence>